<dbReference type="GO" id="GO:0003700">
    <property type="term" value="F:DNA-binding transcription factor activity"/>
    <property type="evidence" value="ECO:0007669"/>
    <property type="project" value="InterPro"/>
</dbReference>
<evidence type="ECO:0000256" key="3">
    <source>
        <dbReference type="ARBA" id="ARBA00023125"/>
    </source>
</evidence>
<keyword evidence="4" id="KW-0804">Transcription</keyword>
<organism evidence="6 7">
    <name type="scientific">Bordetella genomosp. 9</name>
    <dbReference type="NCBI Taxonomy" id="1416803"/>
    <lineage>
        <taxon>Bacteria</taxon>
        <taxon>Pseudomonadati</taxon>
        <taxon>Pseudomonadota</taxon>
        <taxon>Betaproteobacteria</taxon>
        <taxon>Burkholderiales</taxon>
        <taxon>Alcaligenaceae</taxon>
        <taxon>Bordetella</taxon>
    </lineage>
</organism>
<dbReference type="InterPro" id="IPR005119">
    <property type="entry name" value="LysR_subst-bd"/>
</dbReference>
<dbReference type="PANTHER" id="PTHR30126:SF94">
    <property type="entry name" value="LYSR FAMILY TRANSCRIPTIONAL REGULATOR"/>
    <property type="match status" value="1"/>
</dbReference>
<evidence type="ECO:0000259" key="5">
    <source>
        <dbReference type="PROSITE" id="PS50931"/>
    </source>
</evidence>
<evidence type="ECO:0000313" key="7">
    <source>
        <dbReference type="Proteomes" id="UP000194139"/>
    </source>
</evidence>
<dbReference type="InterPro" id="IPR036390">
    <property type="entry name" value="WH_DNA-bd_sf"/>
</dbReference>
<dbReference type="PROSITE" id="PS50931">
    <property type="entry name" value="HTH_LYSR"/>
    <property type="match status" value="1"/>
</dbReference>
<evidence type="ECO:0000313" key="6">
    <source>
        <dbReference type="EMBL" id="ARP86200.1"/>
    </source>
</evidence>
<keyword evidence="7" id="KW-1185">Reference proteome</keyword>
<accession>A0A1W6YYM8</accession>
<feature type="domain" description="HTH lysR-type" evidence="5">
    <location>
        <begin position="1"/>
        <end position="58"/>
    </location>
</feature>
<evidence type="ECO:0000256" key="4">
    <source>
        <dbReference type="ARBA" id="ARBA00023163"/>
    </source>
</evidence>
<dbReference type="Pfam" id="PF00126">
    <property type="entry name" value="HTH_1"/>
    <property type="match status" value="1"/>
</dbReference>
<comment type="similarity">
    <text evidence="1">Belongs to the LysR transcriptional regulatory family.</text>
</comment>
<protein>
    <submittedName>
        <fullName evidence="6">LysR family transcriptional regulator</fullName>
    </submittedName>
</protein>
<dbReference type="Pfam" id="PF03466">
    <property type="entry name" value="LysR_substrate"/>
    <property type="match status" value="1"/>
</dbReference>
<dbReference type="Gene3D" id="1.10.10.10">
    <property type="entry name" value="Winged helix-like DNA-binding domain superfamily/Winged helix DNA-binding domain"/>
    <property type="match status" value="1"/>
</dbReference>
<dbReference type="GO" id="GO:0000976">
    <property type="term" value="F:transcription cis-regulatory region binding"/>
    <property type="evidence" value="ECO:0007669"/>
    <property type="project" value="TreeGrafter"/>
</dbReference>
<proteinExistence type="inferred from homology"/>
<sequence length="307" mass="33390">MNTDYIKTLLAIARYGSMAAAARRLGLTHGAVAQQIRVLEKEFGTILVARAGRTVHLTEKAAQLLEPAEAVLEQLDRLRYLARSSETVGELRLGAGQTALNTTVPAILEALIRRHPGINVDIRPGHSAQFYPAIEKGELDVAIALQAPYSLPKSMDWHLLREEPHVLAAPPQLAGQDAHTLLATQPFIRYTRSDWGGRHADEYLRRVGIQPRERFELNAIESIAVMVSRGLGVAILPLSTSALTSRLHILTLPLPAPCEPRRFGLIWSRGSPRSSVIRAFLEIAVSEYAKFAPATTASPAGIASAGV</sequence>
<gene>
    <name evidence="6" type="ORF">CAL13_08300</name>
</gene>
<keyword evidence="2" id="KW-0805">Transcription regulation</keyword>
<keyword evidence="3" id="KW-0238">DNA-binding</keyword>
<dbReference type="RefSeq" id="WP_086072060.1">
    <property type="nucleotide sequence ID" value="NZ_CP021109.1"/>
</dbReference>
<dbReference type="Gene3D" id="3.40.190.290">
    <property type="match status" value="1"/>
</dbReference>
<dbReference type="PANTHER" id="PTHR30126">
    <property type="entry name" value="HTH-TYPE TRANSCRIPTIONAL REGULATOR"/>
    <property type="match status" value="1"/>
</dbReference>
<dbReference type="InterPro" id="IPR000847">
    <property type="entry name" value="LysR_HTH_N"/>
</dbReference>
<dbReference type="AlphaFoldDB" id="A0A1W6YYM8"/>
<dbReference type="SUPFAM" id="SSF53850">
    <property type="entry name" value="Periplasmic binding protein-like II"/>
    <property type="match status" value="1"/>
</dbReference>
<evidence type="ECO:0000256" key="1">
    <source>
        <dbReference type="ARBA" id="ARBA00009437"/>
    </source>
</evidence>
<dbReference type="EMBL" id="CP021109">
    <property type="protein sequence ID" value="ARP86200.1"/>
    <property type="molecule type" value="Genomic_DNA"/>
</dbReference>
<dbReference type="SUPFAM" id="SSF46785">
    <property type="entry name" value="Winged helix' DNA-binding domain"/>
    <property type="match status" value="1"/>
</dbReference>
<dbReference type="Proteomes" id="UP000194139">
    <property type="component" value="Chromosome"/>
</dbReference>
<evidence type="ECO:0000256" key="2">
    <source>
        <dbReference type="ARBA" id="ARBA00023015"/>
    </source>
</evidence>
<reference evidence="6 7" key="1">
    <citation type="submission" date="2017-05" db="EMBL/GenBank/DDBJ databases">
        <title>Complete and WGS of Bordetella genogroups.</title>
        <authorList>
            <person name="Spilker T."/>
            <person name="LiPuma J."/>
        </authorList>
    </citation>
    <scope>NUCLEOTIDE SEQUENCE [LARGE SCALE GENOMIC DNA]</scope>
    <source>
        <strain evidence="6 7">AU17164</strain>
    </source>
</reference>
<dbReference type="InterPro" id="IPR036388">
    <property type="entry name" value="WH-like_DNA-bd_sf"/>
</dbReference>
<name>A0A1W6YYM8_9BORD</name>